<gene>
    <name evidence="4" type="ORF">MNOR_LOCUS19952</name>
</gene>
<dbReference type="PROSITE" id="PS51304">
    <property type="entry name" value="GALECTIN"/>
    <property type="match status" value="1"/>
</dbReference>
<feature type="compositionally biased region" description="Basic and acidic residues" evidence="2">
    <location>
        <begin position="56"/>
        <end position="66"/>
    </location>
</feature>
<dbReference type="InterPro" id="IPR044156">
    <property type="entry name" value="Galectin-like"/>
</dbReference>
<dbReference type="PANTHER" id="PTHR11346">
    <property type="entry name" value="GALECTIN"/>
    <property type="match status" value="1"/>
</dbReference>
<comment type="caution">
    <text evidence="4">The sequence shown here is derived from an EMBL/GenBank/DDBJ whole genome shotgun (WGS) entry which is preliminary data.</text>
</comment>
<organism evidence="4 5">
    <name type="scientific">Meganyctiphanes norvegica</name>
    <name type="common">Northern krill</name>
    <name type="synonym">Thysanopoda norvegica</name>
    <dbReference type="NCBI Taxonomy" id="48144"/>
    <lineage>
        <taxon>Eukaryota</taxon>
        <taxon>Metazoa</taxon>
        <taxon>Ecdysozoa</taxon>
        <taxon>Arthropoda</taxon>
        <taxon>Crustacea</taxon>
        <taxon>Multicrustacea</taxon>
        <taxon>Malacostraca</taxon>
        <taxon>Eumalacostraca</taxon>
        <taxon>Eucarida</taxon>
        <taxon>Euphausiacea</taxon>
        <taxon>Euphausiidae</taxon>
        <taxon>Meganyctiphanes</taxon>
    </lineage>
</organism>
<accession>A0AAV2R2K7</accession>
<feature type="compositionally biased region" description="Polar residues" evidence="2">
    <location>
        <begin position="302"/>
        <end position="318"/>
    </location>
</feature>
<feature type="compositionally biased region" description="Pro residues" evidence="2">
    <location>
        <begin position="130"/>
        <end position="140"/>
    </location>
</feature>
<feature type="region of interest" description="Disordered" evidence="2">
    <location>
        <begin position="195"/>
        <end position="270"/>
    </location>
</feature>
<evidence type="ECO:0000259" key="3">
    <source>
        <dbReference type="PROSITE" id="PS51304"/>
    </source>
</evidence>
<proteinExistence type="predicted"/>
<dbReference type="InterPro" id="IPR013320">
    <property type="entry name" value="ConA-like_dom_sf"/>
</dbReference>
<dbReference type="SMART" id="SM00276">
    <property type="entry name" value="GLECT"/>
    <property type="match status" value="1"/>
</dbReference>
<dbReference type="PANTHER" id="PTHR11346:SF147">
    <property type="entry name" value="GALECTIN"/>
    <property type="match status" value="1"/>
</dbReference>
<dbReference type="Pfam" id="PF00337">
    <property type="entry name" value="Gal-bind_lectin"/>
    <property type="match status" value="1"/>
</dbReference>
<feature type="region of interest" description="Disordered" evidence="2">
    <location>
        <begin position="125"/>
        <end position="173"/>
    </location>
</feature>
<feature type="region of interest" description="Disordered" evidence="2">
    <location>
        <begin position="42"/>
        <end position="69"/>
    </location>
</feature>
<dbReference type="Gene3D" id="2.60.120.200">
    <property type="match status" value="1"/>
</dbReference>
<evidence type="ECO:0000256" key="1">
    <source>
        <dbReference type="ARBA" id="ARBA00022734"/>
    </source>
</evidence>
<keyword evidence="5" id="KW-1185">Reference proteome</keyword>
<dbReference type="SMART" id="SM00908">
    <property type="entry name" value="Gal-bind_lectin"/>
    <property type="match status" value="1"/>
</dbReference>
<name>A0AAV2R2K7_MEGNR</name>
<dbReference type="InterPro" id="IPR001079">
    <property type="entry name" value="Galectin_CRD"/>
</dbReference>
<feature type="non-terminal residue" evidence="4">
    <location>
        <position position="1"/>
    </location>
</feature>
<feature type="compositionally biased region" description="Polar residues" evidence="2">
    <location>
        <begin position="42"/>
        <end position="55"/>
    </location>
</feature>
<evidence type="ECO:0000313" key="5">
    <source>
        <dbReference type="Proteomes" id="UP001497623"/>
    </source>
</evidence>
<protein>
    <recommendedName>
        <fullName evidence="3">Galectin domain-containing protein</fullName>
    </recommendedName>
</protein>
<feature type="region of interest" description="Disordered" evidence="2">
    <location>
        <begin position="302"/>
        <end position="328"/>
    </location>
</feature>
<dbReference type="GO" id="GO:0030246">
    <property type="term" value="F:carbohydrate binding"/>
    <property type="evidence" value="ECO:0007669"/>
    <property type="project" value="UniProtKB-KW"/>
</dbReference>
<dbReference type="Pfam" id="PF19193">
    <property type="entry name" value="Tectonin"/>
    <property type="match status" value="1"/>
</dbReference>
<evidence type="ECO:0000256" key="2">
    <source>
        <dbReference type="SAM" id="MobiDB-lite"/>
    </source>
</evidence>
<dbReference type="Proteomes" id="UP001497623">
    <property type="component" value="Unassembled WGS sequence"/>
</dbReference>
<dbReference type="CDD" id="cd00070">
    <property type="entry name" value="GLECT"/>
    <property type="match status" value="1"/>
</dbReference>
<dbReference type="EMBL" id="CAXKWB010015109">
    <property type="protein sequence ID" value="CAL4112688.1"/>
    <property type="molecule type" value="Genomic_DNA"/>
</dbReference>
<evidence type="ECO:0000313" key="4">
    <source>
        <dbReference type="EMBL" id="CAL4112688.1"/>
    </source>
</evidence>
<reference evidence="4 5" key="1">
    <citation type="submission" date="2024-05" db="EMBL/GenBank/DDBJ databases">
        <authorList>
            <person name="Wallberg A."/>
        </authorList>
    </citation>
    <scope>NUCLEOTIDE SEQUENCE [LARGE SCALE GENOMIC DNA]</scope>
</reference>
<dbReference type="AlphaFoldDB" id="A0AAV2R2K7"/>
<feature type="domain" description="Galectin" evidence="3">
    <location>
        <begin position="600"/>
        <end position="734"/>
    </location>
</feature>
<feature type="compositionally biased region" description="Low complexity" evidence="2">
    <location>
        <begin position="150"/>
        <end position="173"/>
    </location>
</feature>
<dbReference type="InterPro" id="IPR006624">
    <property type="entry name" value="Beta-propeller_rpt_TECPR"/>
</dbReference>
<dbReference type="SMART" id="SM00706">
    <property type="entry name" value="TECPR"/>
    <property type="match status" value="2"/>
</dbReference>
<dbReference type="SUPFAM" id="SSF49899">
    <property type="entry name" value="Concanavalin A-like lectins/glucanases"/>
    <property type="match status" value="1"/>
</dbReference>
<feature type="compositionally biased region" description="Basic and acidic residues" evidence="2">
    <location>
        <begin position="222"/>
        <end position="250"/>
    </location>
</feature>
<sequence>TGTEWRVVESPPEGCLQHIAVGVNVVWGLTREHKVWFRRGFTNDQGSPSKSANNKQEQKDVVHPSDDPGTSWLQMVGALNMISVGPNDQVWGVTTEDHIAVIRTGVTPQELAGRTWRSIALPLASELSPEPSPTPSPVPSPGLDSFRKQSLSALSTTDSHSSSVGVCESSSPSLIQEADVENMEAALSNLKTIGQGDGVTTQVDMKSDEGGGTRTTANVITAKEDIDQNNEGEKEIKEETKERDNDKDSESVTSQDLSVQIKYPEENSASLTSSVISDGTSDYLGVITAASSNSIPNNVVPVQSSHLDNSPTNVTSSGLKPEEDNSVTPETLSIDGRFRHESMSSVGSSTFALGSMVLPREELPTYTLMPMQEGHLWMWLTGGGCWTQANNMPKWFVSETTPQALSGPWRKMIRDEIHQRNQKEVQPFSGYEEAFEGTSWVISGQCRWLANSSWSAASIELEMVGSRRSQVKDATIIIHYTHGTKKKKEIISCCSVLLSGLCVEPPSKFMVVFFMPSAPHFPKSILFSSETDAEEWLNHIATACNQFRGLTERPSTYCVWSTTAQGDMYVHDSSITEEELRAESQAAHQEIDIGRGIPPFIRKLDRGLRPGCFISISGQIHPKAKEFYINLQTTDKSDANVALHINPRFAKEYSKKVVVLNTKENGSWGKESKQSLSVLVPGKQFEIAIVCDDRDFKISLNDKFWGSYKHRISPGKISYVGVHGEVTVSGITYNHGAVSMKYL</sequence>
<keyword evidence="1" id="KW-0430">Lectin</keyword>